<gene>
    <name evidence="2" type="ORF">GCM10025864_08020</name>
</gene>
<dbReference type="Gene3D" id="3.20.80.10">
    <property type="entry name" value="Regulatory factor, effector binding domain"/>
    <property type="match status" value="1"/>
</dbReference>
<dbReference type="InterPro" id="IPR029442">
    <property type="entry name" value="GyrI-like"/>
</dbReference>
<dbReference type="EMBL" id="BSUK01000001">
    <property type="protein sequence ID" value="GMA23043.1"/>
    <property type="molecule type" value="Genomic_DNA"/>
</dbReference>
<dbReference type="InterPro" id="IPR011256">
    <property type="entry name" value="Reg_factor_effector_dom_sf"/>
</dbReference>
<name>A0ABQ6HYU0_9MICO</name>
<proteinExistence type="predicted"/>
<evidence type="ECO:0000313" key="2">
    <source>
        <dbReference type="EMBL" id="GMA23043.1"/>
    </source>
</evidence>
<dbReference type="SUPFAM" id="SSF55136">
    <property type="entry name" value="Probable bacterial effector-binding domain"/>
    <property type="match status" value="1"/>
</dbReference>
<comment type="caution">
    <text evidence="2">The sequence shown here is derived from an EMBL/GenBank/DDBJ whole genome shotgun (WGS) entry which is preliminary data.</text>
</comment>
<protein>
    <recommendedName>
        <fullName evidence="1">GyrI-like small molecule binding domain-containing protein</fullName>
    </recommendedName>
</protein>
<organism evidence="2 3">
    <name type="scientific">Luteimicrobium album</name>
    <dbReference type="NCBI Taxonomy" id="1054550"/>
    <lineage>
        <taxon>Bacteria</taxon>
        <taxon>Bacillati</taxon>
        <taxon>Actinomycetota</taxon>
        <taxon>Actinomycetes</taxon>
        <taxon>Micrococcales</taxon>
        <taxon>Luteimicrobium</taxon>
    </lineage>
</organism>
<evidence type="ECO:0000313" key="3">
    <source>
        <dbReference type="Proteomes" id="UP001157091"/>
    </source>
</evidence>
<sequence length="224" mass="25326">MLVVQTVVHPARGPTRQERPMKVDLKRELPTYTARRGRFDVVTVPPLWFLMVDGHGDPNTAPAYRDALASLYPLAYALKFLSKIEVGRDYAVMPLEALWWADDLATFTSARDKSRWDWTLMILVPDWLGPGHVEAARAKVRSKGGAPVLDEVRRERLDEGLCVQTLHVGPYDDEGPVLADLHDRFVPEQGLRPTGKHHEIYLSDPRRADPARLRTILRQPVAPA</sequence>
<evidence type="ECO:0000259" key="1">
    <source>
        <dbReference type="Pfam" id="PF06445"/>
    </source>
</evidence>
<dbReference type="Proteomes" id="UP001157091">
    <property type="component" value="Unassembled WGS sequence"/>
</dbReference>
<feature type="domain" description="GyrI-like small molecule binding" evidence="1">
    <location>
        <begin position="40"/>
        <end position="215"/>
    </location>
</feature>
<dbReference type="Pfam" id="PF06445">
    <property type="entry name" value="GyrI-like"/>
    <property type="match status" value="1"/>
</dbReference>
<reference evidence="3" key="1">
    <citation type="journal article" date="2019" name="Int. J. Syst. Evol. Microbiol.">
        <title>The Global Catalogue of Microorganisms (GCM) 10K type strain sequencing project: providing services to taxonomists for standard genome sequencing and annotation.</title>
        <authorList>
            <consortium name="The Broad Institute Genomics Platform"/>
            <consortium name="The Broad Institute Genome Sequencing Center for Infectious Disease"/>
            <person name="Wu L."/>
            <person name="Ma J."/>
        </authorList>
    </citation>
    <scope>NUCLEOTIDE SEQUENCE [LARGE SCALE GENOMIC DNA]</scope>
    <source>
        <strain evidence="3">NBRC 106348</strain>
    </source>
</reference>
<accession>A0ABQ6HYU0</accession>
<keyword evidence="3" id="KW-1185">Reference proteome</keyword>